<dbReference type="InterPro" id="IPR006379">
    <property type="entry name" value="HAD-SF_hydro_IIB"/>
</dbReference>
<dbReference type="SFLD" id="SFLDS00003">
    <property type="entry name" value="Haloacid_Dehalogenase"/>
    <property type="match status" value="1"/>
</dbReference>
<dbReference type="HOGENOM" id="CLU_044146_1_3_9"/>
<dbReference type="PANTHER" id="PTHR10000">
    <property type="entry name" value="PHOSPHOSERINE PHOSPHATASE"/>
    <property type="match status" value="1"/>
</dbReference>
<reference evidence="1 2" key="1">
    <citation type="journal article" date="2011" name="Environ. Microbiol.">
        <title>Genome of alkaliphilic Bacillus pseudofirmus OF4 reveals adaptations that support the ability to grow in an external pH range from 7.5 to 11.4.</title>
        <authorList>
            <person name="Janto B."/>
            <person name="Ahmed A."/>
            <person name="Ito M."/>
            <person name="Liu J."/>
            <person name="Hicks D.B."/>
            <person name="Pagni S."/>
            <person name="Fackelmayer O.J."/>
            <person name="Smith T.A."/>
            <person name="Earl J."/>
            <person name="Elbourne L.D."/>
            <person name="Hassan K."/>
            <person name="Paulsen I.T."/>
            <person name="Kolsto A.B."/>
            <person name="Tourasse N.J."/>
            <person name="Ehrlich G.D."/>
            <person name="Boissy R."/>
            <person name="Ivey D.M."/>
            <person name="Li G."/>
            <person name="Xue Y."/>
            <person name="Ma Y."/>
            <person name="Hu F.Z."/>
            <person name="Krulwich T.A."/>
        </authorList>
    </citation>
    <scope>NUCLEOTIDE SEQUENCE [LARGE SCALE GENOMIC DNA]</scope>
    <source>
        <strain evidence="2">ATCC BAA-2126 / JCM 17055 / OF4</strain>
    </source>
</reference>
<gene>
    <name evidence="1" type="ordered locus">BpOF4_20754</name>
</gene>
<keyword evidence="2" id="KW-1185">Reference proteome</keyword>
<dbReference type="InterPro" id="IPR000150">
    <property type="entry name" value="Cof"/>
</dbReference>
<dbReference type="RefSeq" id="WP_012961058.1">
    <property type="nucleotide sequence ID" value="NC_013792.1"/>
</dbReference>
<dbReference type="CDD" id="cd07516">
    <property type="entry name" value="HAD_Pase"/>
    <property type="match status" value="1"/>
</dbReference>
<dbReference type="SFLD" id="SFLDG01140">
    <property type="entry name" value="C2.B:_Phosphomannomutase_and_P"/>
    <property type="match status" value="1"/>
</dbReference>
<dbReference type="NCBIfam" id="TIGR01484">
    <property type="entry name" value="HAD-SF-IIB"/>
    <property type="match status" value="1"/>
</dbReference>
<dbReference type="InterPro" id="IPR036412">
    <property type="entry name" value="HAD-like_sf"/>
</dbReference>
<dbReference type="NCBIfam" id="TIGR00099">
    <property type="entry name" value="Cof-subfamily"/>
    <property type="match status" value="1"/>
</dbReference>
<dbReference type="Pfam" id="PF08282">
    <property type="entry name" value="Hydrolase_3"/>
    <property type="match status" value="1"/>
</dbReference>
<dbReference type="GO" id="GO:0016791">
    <property type="term" value="F:phosphatase activity"/>
    <property type="evidence" value="ECO:0007669"/>
    <property type="project" value="TreeGrafter"/>
</dbReference>
<dbReference type="KEGG" id="bpf:BpOF4_20754"/>
<dbReference type="PROSITE" id="PS01229">
    <property type="entry name" value="COF_2"/>
    <property type="match status" value="1"/>
</dbReference>
<name>D3G1C0_ALKPO</name>
<organism evidence="1 2">
    <name type="scientific">Alkalihalophilus pseudofirmus (strain ATCC BAA-2126 / JCM 17055 / OF4)</name>
    <name type="common">Bacillus pseudofirmus</name>
    <dbReference type="NCBI Taxonomy" id="398511"/>
    <lineage>
        <taxon>Bacteria</taxon>
        <taxon>Bacillati</taxon>
        <taxon>Bacillota</taxon>
        <taxon>Bacilli</taxon>
        <taxon>Bacillales</taxon>
        <taxon>Bacillaceae</taxon>
        <taxon>Alkalihalophilus</taxon>
    </lineage>
</organism>
<dbReference type="EMBL" id="CP001879">
    <property type="protein sequence ID" value="ADC52146.1"/>
    <property type="molecule type" value="Genomic_DNA"/>
</dbReference>
<dbReference type="AlphaFoldDB" id="D3G1C0"/>
<sequence length="295" mass="33434">MKVIAIDLDGTLLSENLSIYQDDLNAIKQAQQKNYIVLIATGRALFDAQYIMKKYMLSCPIIASNGAQIYVGNKKIHERFMNQDFIQPIIQWMNKENMYYQVYLSDKIVVSDQGIKHLQKQLHDVVNQDASFNKDGFWESIRAQIYQYGLQEVSGMIQSTDYDSIIKFMVVCPDISKLRMAKEYFNQLDGCVVSSSGAFNLEIMSIGVDKGIALQKICEYYKTTVKNAIVIGDNLNDMPMFKVAGVGIAMGNSAEELIRISTFKTLSNRECGVSYAFCHYIQENETESNDLTESV</sequence>
<dbReference type="GO" id="GO:0000287">
    <property type="term" value="F:magnesium ion binding"/>
    <property type="evidence" value="ECO:0007669"/>
    <property type="project" value="TreeGrafter"/>
</dbReference>
<dbReference type="Gene3D" id="3.40.50.1000">
    <property type="entry name" value="HAD superfamily/HAD-like"/>
    <property type="match status" value="1"/>
</dbReference>
<dbReference type="eggNOG" id="COG0561">
    <property type="taxonomic scope" value="Bacteria"/>
</dbReference>
<dbReference type="Gene3D" id="3.30.1240.10">
    <property type="match status" value="1"/>
</dbReference>
<dbReference type="PROSITE" id="PS01228">
    <property type="entry name" value="COF_1"/>
    <property type="match status" value="1"/>
</dbReference>
<dbReference type="SUPFAM" id="SSF56784">
    <property type="entry name" value="HAD-like"/>
    <property type="match status" value="1"/>
</dbReference>
<dbReference type="InterPro" id="IPR023214">
    <property type="entry name" value="HAD_sf"/>
</dbReference>
<geneLocation type="plasmid" evidence="1 2">
    <name>pBpOF4-01</name>
</geneLocation>
<dbReference type="Proteomes" id="UP000001544">
    <property type="component" value="Plasmid pBpOF4-01"/>
</dbReference>
<evidence type="ECO:0008006" key="3">
    <source>
        <dbReference type="Google" id="ProtNLM"/>
    </source>
</evidence>
<dbReference type="GO" id="GO:0005829">
    <property type="term" value="C:cytosol"/>
    <property type="evidence" value="ECO:0007669"/>
    <property type="project" value="TreeGrafter"/>
</dbReference>
<accession>D3G1C0</accession>
<keyword evidence="1" id="KW-0614">Plasmid</keyword>
<evidence type="ECO:0000313" key="1">
    <source>
        <dbReference type="EMBL" id="ADC52146.1"/>
    </source>
</evidence>
<evidence type="ECO:0000313" key="2">
    <source>
        <dbReference type="Proteomes" id="UP000001544"/>
    </source>
</evidence>
<dbReference type="PANTHER" id="PTHR10000:SF55">
    <property type="entry name" value="5-AMINO-6-(5-PHOSPHO-D-RIBITYLAMINO)URACIL PHOSPHATASE YCSE"/>
    <property type="match status" value="1"/>
</dbReference>
<proteinExistence type="predicted"/>
<protein>
    <recommendedName>
        <fullName evidence="3">Haloacid dehalogenase</fullName>
    </recommendedName>
</protein>